<dbReference type="GeneID" id="20241087"/>
<name>V3YZB4_LOTGI</name>
<dbReference type="PANTHER" id="PTHR33539">
    <property type="entry name" value="UPF0764 PROTEIN C16ORF89"/>
    <property type="match status" value="1"/>
</dbReference>
<dbReference type="GO" id="GO:0005829">
    <property type="term" value="C:cytosol"/>
    <property type="evidence" value="ECO:0007669"/>
    <property type="project" value="TreeGrafter"/>
</dbReference>
<keyword evidence="2" id="KW-0812">Transmembrane</keyword>
<accession>V3YZB4</accession>
<feature type="signal peptide" evidence="3">
    <location>
        <begin position="1"/>
        <end position="20"/>
    </location>
</feature>
<dbReference type="STRING" id="225164.V3YZB4"/>
<dbReference type="PANTHER" id="PTHR33539:SF1">
    <property type="entry name" value="UPF0764 PROTEIN C16ORF89"/>
    <property type="match status" value="1"/>
</dbReference>
<evidence type="ECO:0000256" key="3">
    <source>
        <dbReference type="SAM" id="SignalP"/>
    </source>
</evidence>
<proteinExistence type="predicted"/>
<feature type="compositionally biased region" description="Acidic residues" evidence="1">
    <location>
        <begin position="626"/>
        <end position="656"/>
    </location>
</feature>
<evidence type="ECO:0000256" key="2">
    <source>
        <dbReference type="SAM" id="Phobius"/>
    </source>
</evidence>
<feature type="transmembrane region" description="Helical" evidence="2">
    <location>
        <begin position="784"/>
        <end position="802"/>
    </location>
</feature>
<reference evidence="4 5" key="1">
    <citation type="journal article" date="2013" name="Nature">
        <title>Insights into bilaterian evolution from three spiralian genomes.</title>
        <authorList>
            <person name="Simakov O."/>
            <person name="Marletaz F."/>
            <person name="Cho S.J."/>
            <person name="Edsinger-Gonzales E."/>
            <person name="Havlak P."/>
            <person name="Hellsten U."/>
            <person name="Kuo D.H."/>
            <person name="Larsson T."/>
            <person name="Lv J."/>
            <person name="Arendt D."/>
            <person name="Savage R."/>
            <person name="Osoegawa K."/>
            <person name="de Jong P."/>
            <person name="Grimwood J."/>
            <person name="Chapman J.A."/>
            <person name="Shapiro H."/>
            <person name="Aerts A."/>
            <person name="Otillar R.P."/>
            <person name="Terry A.Y."/>
            <person name="Boore J.L."/>
            <person name="Grigoriev I.V."/>
            <person name="Lindberg D.R."/>
            <person name="Seaver E.C."/>
            <person name="Weisblat D.A."/>
            <person name="Putnam N.H."/>
            <person name="Rokhsar D.S."/>
        </authorList>
    </citation>
    <scope>NUCLEOTIDE SEQUENCE [LARGE SCALE GENOMIC DNA]</scope>
</reference>
<dbReference type="EMBL" id="KB203660">
    <property type="protein sequence ID" value="ESO83508.1"/>
    <property type="molecule type" value="Genomic_DNA"/>
</dbReference>
<keyword evidence="2" id="KW-0472">Membrane</keyword>
<evidence type="ECO:0000256" key="1">
    <source>
        <dbReference type="SAM" id="MobiDB-lite"/>
    </source>
</evidence>
<protein>
    <submittedName>
        <fullName evidence="4">Uncharacterized protein</fullName>
    </submittedName>
</protein>
<feature type="chain" id="PRO_5004717596" evidence="3">
    <location>
        <begin position="21"/>
        <end position="819"/>
    </location>
</feature>
<dbReference type="OMA" id="CTNNFFE"/>
<feature type="region of interest" description="Disordered" evidence="1">
    <location>
        <begin position="576"/>
        <end position="656"/>
    </location>
</feature>
<feature type="region of interest" description="Disordered" evidence="1">
    <location>
        <begin position="433"/>
        <end position="453"/>
    </location>
</feature>
<evidence type="ECO:0000313" key="5">
    <source>
        <dbReference type="Proteomes" id="UP000030746"/>
    </source>
</evidence>
<dbReference type="RefSeq" id="XP_009065765.1">
    <property type="nucleotide sequence ID" value="XM_009067517.1"/>
</dbReference>
<evidence type="ECO:0000313" key="4">
    <source>
        <dbReference type="EMBL" id="ESO83508.1"/>
    </source>
</evidence>
<dbReference type="KEGG" id="lgi:LOTGIDRAFT_169202"/>
<dbReference type="GO" id="GO:0016020">
    <property type="term" value="C:membrane"/>
    <property type="evidence" value="ECO:0007669"/>
    <property type="project" value="TreeGrafter"/>
</dbReference>
<gene>
    <name evidence="4" type="ORF">LOTGIDRAFT_169202</name>
</gene>
<dbReference type="Proteomes" id="UP000030746">
    <property type="component" value="Unassembled WGS sequence"/>
</dbReference>
<keyword evidence="3" id="KW-0732">Signal</keyword>
<dbReference type="AlphaFoldDB" id="V3YZB4"/>
<organism evidence="4 5">
    <name type="scientific">Lottia gigantea</name>
    <name type="common">Giant owl limpet</name>
    <dbReference type="NCBI Taxonomy" id="225164"/>
    <lineage>
        <taxon>Eukaryota</taxon>
        <taxon>Metazoa</taxon>
        <taxon>Spiralia</taxon>
        <taxon>Lophotrochozoa</taxon>
        <taxon>Mollusca</taxon>
        <taxon>Gastropoda</taxon>
        <taxon>Patellogastropoda</taxon>
        <taxon>Lottioidea</taxon>
        <taxon>Lottiidae</taxon>
        <taxon>Lottia</taxon>
    </lineage>
</organism>
<dbReference type="InterPro" id="IPR031751">
    <property type="entry name" value="DUF4735"/>
</dbReference>
<dbReference type="Pfam" id="PF15882">
    <property type="entry name" value="DUF4735"/>
    <property type="match status" value="1"/>
</dbReference>
<sequence>MAATKLILFLILFTLPYIYCEDNYTSLKRVISALEKLLKFYKGNYRDLNLDGLFGLRAAEGHIHLILSEHKNGSHAWFTPNILSQLQSLANTSSAVSAEALEFVKQDDEEYYNNLKYLIEHPWDIAHKHRKLDAELRWTPKIYKLSKSVKFDESVSDTCMSNIAGNDKNIKKCTITKNCLDVMTAKGLTEYGITHQLLWTMLAEKAGCLQELGSLLGSAKETSVSKMQTEFCTNNFYEMAAVVHIYMQGTITGDYQDLFLEQQFVCPSLGFYEFLKKEYLDQILSWQFESGCFAIMKDKDQKAPKEKFMENLKAMAEKSPQIPDLKFDNQQNLHGNPNVNNLQQKQSMFVNNLQQSFTNFPTKQPNVYQGIINNRNTIPHINNVNNLKNNILNSHLYQALKPGYGANQADGRQVNQPVVNQPFQNQLNQGVQSHLKPLNGNQHDQNQPGGNQLVQNQLNQHNGNDQNLNQHFQNQNNHQNRNQPVYNQITKSINRHNPFLPNQNFNQMRRMNQPILNQVRIGRKLLVDKEMKDGCLAHTTAVAAGALVMYLRFLIDPGPMDFHGSHHILQETSRSLLSPIRDENPAGGESRKVKQEGLIPVNKDELGSEINLNPDQGVDDPNVNDIVEEDEDEEDEDDEYNDVNENEDPDYNEDNEEIKDEDIYPDANPNDNSKHKVVHFGKDVGKHKNYFEGDLNEKNQKANEDGDYTYYEEDNKIKNIPPNIDLDIKPLDNNDNDIKIDNHDIVHNSNNNEINSVESIQGNFVGTSLEHPSNAEPSGLRTSFVFFSVCCFVILFFMFRFIKKRRIHIRYHPRGLLRH</sequence>
<dbReference type="HOGENOM" id="CLU_345231_0_0_1"/>
<keyword evidence="5" id="KW-1185">Reference proteome</keyword>
<feature type="compositionally biased region" description="Basic and acidic residues" evidence="1">
    <location>
        <begin position="580"/>
        <end position="595"/>
    </location>
</feature>
<keyword evidence="2" id="KW-1133">Transmembrane helix</keyword>
<dbReference type="CTD" id="20241087"/>
<dbReference type="OrthoDB" id="5949187at2759"/>